<evidence type="ECO:0000256" key="3">
    <source>
        <dbReference type="ARBA" id="ARBA00022692"/>
    </source>
</evidence>
<dbReference type="RefSeq" id="WP_182858232.1">
    <property type="nucleotide sequence ID" value="NZ_WMLF01000723.1"/>
</dbReference>
<dbReference type="InterPro" id="IPR010343">
    <property type="entry name" value="ArAE_1"/>
</dbReference>
<comment type="caution">
    <text evidence="7">The sequence shown here is derived from an EMBL/GenBank/DDBJ whole genome shotgun (WGS) entry which is preliminary data.</text>
</comment>
<evidence type="ECO:0000256" key="4">
    <source>
        <dbReference type="ARBA" id="ARBA00022989"/>
    </source>
</evidence>
<keyword evidence="4 6" id="KW-1133">Transmembrane helix</keyword>
<name>A0ABR6ENV5_9ACTN</name>
<accession>A0ABR6ENV5</accession>
<keyword evidence="2" id="KW-1003">Cell membrane</keyword>
<evidence type="ECO:0000256" key="1">
    <source>
        <dbReference type="ARBA" id="ARBA00004651"/>
    </source>
</evidence>
<evidence type="ECO:0000256" key="2">
    <source>
        <dbReference type="ARBA" id="ARBA00022475"/>
    </source>
</evidence>
<feature type="transmembrane region" description="Helical" evidence="6">
    <location>
        <begin position="114"/>
        <end position="131"/>
    </location>
</feature>
<evidence type="ECO:0000313" key="7">
    <source>
        <dbReference type="EMBL" id="MBB1247027.1"/>
    </source>
</evidence>
<evidence type="ECO:0008006" key="9">
    <source>
        <dbReference type="Google" id="ProtNLM"/>
    </source>
</evidence>
<dbReference type="Proteomes" id="UP000766698">
    <property type="component" value="Unassembled WGS sequence"/>
</dbReference>
<feature type="transmembrane region" description="Helical" evidence="6">
    <location>
        <begin position="90"/>
        <end position="108"/>
    </location>
</feature>
<feature type="transmembrane region" description="Helical" evidence="6">
    <location>
        <begin position="162"/>
        <end position="179"/>
    </location>
</feature>
<evidence type="ECO:0000313" key="8">
    <source>
        <dbReference type="Proteomes" id="UP000766698"/>
    </source>
</evidence>
<dbReference type="EMBL" id="WMLF01000723">
    <property type="protein sequence ID" value="MBB1247027.1"/>
    <property type="molecule type" value="Genomic_DNA"/>
</dbReference>
<dbReference type="Pfam" id="PF06081">
    <property type="entry name" value="ArAE_1"/>
    <property type="match status" value="1"/>
</dbReference>
<reference evidence="8" key="1">
    <citation type="journal article" date="2020" name="Syst. Appl. Microbiol.">
        <title>Streptomyces alkaliterrae sp. nov., isolated from an alkaline soil, and emended descriptions of Streptomyces alkaliphilus, Streptomyces calidiresistens and Streptomyces durbertensis.</title>
        <authorList>
            <person name="Swiecimska M."/>
            <person name="Golinska P."/>
            <person name="Nouioui I."/>
            <person name="Wypij M."/>
            <person name="Rai M."/>
            <person name="Sangal V."/>
            <person name="Goodfellow M."/>
        </authorList>
    </citation>
    <scope>NUCLEOTIDE SEQUENCE [LARGE SCALE GENOMIC DNA]</scope>
    <source>
        <strain evidence="8">DSM 104538</strain>
    </source>
</reference>
<evidence type="ECO:0000256" key="6">
    <source>
        <dbReference type="SAM" id="Phobius"/>
    </source>
</evidence>
<keyword evidence="5 6" id="KW-0472">Membrane</keyword>
<evidence type="ECO:0000256" key="5">
    <source>
        <dbReference type="ARBA" id="ARBA00023136"/>
    </source>
</evidence>
<gene>
    <name evidence="7" type="ORF">GL263_26280</name>
</gene>
<keyword evidence="8" id="KW-1185">Reference proteome</keyword>
<protein>
    <recommendedName>
        <fullName evidence="9">FUSC family protein</fullName>
    </recommendedName>
</protein>
<keyword evidence="3 6" id="KW-0812">Transmembrane</keyword>
<feature type="non-terminal residue" evidence="7">
    <location>
        <position position="303"/>
    </location>
</feature>
<organism evidence="7 8">
    <name type="scientific">Streptomyces durbertensis</name>
    <dbReference type="NCBI Taxonomy" id="2448886"/>
    <lineage>
        <taxon>Bacteria</taxon>
        <taxon>Bacillati</taxon>
        <taxon>Actinomycetota</taxon>
        <taxon>Actinomycetes</taxon>
        <taxon>Kitasatosporales</taxon>
        <taxon>Streptomycetaceae</taxon>
        <taxon>Streptomyces</taxon>
    </lineage>
</organism>
<comment type="subcellular location">
    <subcellularLocation>
        <location evidence="1">Cell membrane</location>
        <topology evidence="1">Multi-pass membrane protein</topology>
    </subcellularLocation>
</comment>
<feature type="transmembrane region" description="Helical" evidence="6">
    <location>
        <begin position="138"/>
        <end position="156"/>
    </location>
</feature>
<proteinExistence type="predicted"/>
<sequence length="303" mass="32152">MGSFSRFRPAALSHAVRRDGRLVVDSAVRAVREHGRERDLAAQSLKSALAALAAWALASTLLTDSLSLMAPWVAVVLVQATVYQSMSQGVRQALAIVLGTALATGTALALDNQILAMALVLPVTLLIGNLPSLGSQGINVATSAIFALVGGPLTLLVSAERVAAALIGAVVGIAVNALVRPPRYLRDALEAIRATTAEAAGLLRDMADGLTADSEDTDGRRTEEWVERAERLPRLAEEVRSALAWDEESLRMNIRHRRSGTALPPDYTSHDVVNALWHVADHTEEIARTLAEAGRGEAARVGE</sequence>